<dbReference type="OrthoDB" id="1451596at2"/>
<evidence type="ECO:0000259" key="8">
    <source>
        <dbReference type="Pfam" id="PF12704"/>
    </source>
</evidence>
<evidence type="ECO:0000256" key="2">
    <source>
        <dbReference type="ARBA" id="ARBA00022475"/>
    </source>
</evidence>
<reference evidence="9 10" key="1">
    <citation type="submission" date="2019-11" db="EMBL/GenBank/DDBJ databases">
        <title>Pedobacter petrophilus genome.</title>
        <authorList>
            <person name="Feldbauer M.J."/>
            <person name="Newman J.D."/>
        </authorList>
    </citation>
    <scope>NUCLEOTIDE SEQUENCE [LARGE SCALE GENOMIC DNA]</scope>
    <source>
        <strain evidence="9 10">LMG 29686</strain>
    </source>
</reference>
<sequence>MFKLNLKIALRNLWRNKGFTLINLGGLAIGMACCLMLLLYVNYERSYDQQFKKLDQIYLAKLKLKVNGEVITTGAVPYKLAKAVLEEIPGIKNAARLYSLNGQKLFSHKQNKFKLNSYFVDPSFINILNYKFLYGNSANALNEPGSVLITSATAKKLFGSENVVGQSIKWDNRKVLKVSAVIEDLPKNQTIQFDVLQPWAFLEQINPEIPATGWGSIDCSTIFQLKDNVFLKDVNDRLKDFIVAKNPEIKSYVYEPFLFPLSKTHLWDEFKNGKVVGGRIDQVRLFTFLGLCVLLIACINYMNLSTARSEKRAREVGVKKALGSARSTLMGQFLLESIILAFVAVLVAFVLLEVFLPYFNNLLDIKIFIDYSSYTFWIVLVGLALITGFLAGSYPAFYLSSFIPVKVLKGFKGSTGSLSIRRVLVIFQFSLSICMIISAIVVYRQIQYLKNKPLGFDQNFMVQLDLEGELKNHSRLQAFKDNLIRNGAVVSASEFASNFTGGGSITGNLSWPGKAADDNAIINYRSTGFNYIKTIGTKVIAGRDLSKEFPADTITSVLLNETAVKRMGLKNPVGTILSWGDNPPLTVVGVVQDYFNESFGKIVEPTIFYYNVNKSSVLLLRLNPNQSLSSSIQAIKNSSEEFNPAYPPQLTFVNDGMKEKLQSEKLLSVLSNIFGGFAIFISCLGLLGLALYMAEQRSKEVSIRKVLGANLSDILILLNKDFMKLVIISNVIAIPVAYFLVNHWLQKYDYKIAIDPWPFALALLASVIIAVLTVSLQTFKVAKANAVDALKYE</sequence>
<organism evidence="9 10">
    <name type="scientific">Pedobacter petrophilus</name>
    <dbReference type="NCBI Taxonomy" id="1908241"/>
    <lineage>
        <taxon>Bacteria</taxon>
        <taxon>Pseudomonadati</taxon>
        <taxon>Bacteroidota</taxon>
        <taxon>Sphingobacteriia</taxon>
        <taxon>Sphingobacteriales</taxon>
        <taxon>Sphingobacteriaceae</taxon>
        <taxon>Pedobacter</taxon>
    </lineage>
</organism>
<feature type="transmembrane region" description="Helical" evidence="6">
    <location>
        <begin position="725"/>
        <end position="745"/>
    </location>
</feature>
<dbReference type="Proteomes" id="UP000487757">
    <property type="component" value="Unassembled WGS sequence"/>
</dbReference>
<evidence type="ECO:0000256" key="1">
    <source>
        <dbReference type="ARBA" id="ARBA00004651"/>
    </source>
</evidence>
<accession>A0A7K0G3Z7</accession>
<evidence type="ECO:0000256" key="3">
    <source>
        <dbReference type="ARBA" id="ARBA00022692"/>
    </source>
</evidence>
<proteinExistence type="predicted"/>
<feature type="transmembrane region" description="Helical" evidence="6">
    <location>
        <begin position="673"/>
        <end position="694"/>
    </location>
</feature>
<feature type="transmembrane region" description="Helical" evidence="6">
    <location>
        <begin position="333"/>
        <end position="356"/>
    </location>
</feature>
<dbReference type="InterPro" id="IPR025857">
    <property type="entry name" value="MacB_PCD"/>
</dbReference>
<dbReference type="AlphaFoldDB" id="A0A7K0G3Z7"/>
<keyword evidence="4 6" id="KW-1133">Transmembrane helix</keyword>
<feature type="transmembrane region" description="Helical" evidence="6">
    <location>
        <begin position="21"/>
        <end position="43"/>
    </location>
</feature>
<comment type="caution">
    <text evidence="9">The sequence shown here is derived from an EMBL/GenBank/DDBJ whole genome shotgun (WGS) entry which is preliminary data.</text>
</comment>
<dbReference type="EMBL" id="WKKH01000052">
    <property type="protein sequence ID" value="MRX78431.1"/>
    <property type="molecule type" value="Genomic_DNA"/>
</dbReference>
<feature type="transmembrane region" description="Helical" evidence="6">
    <location>
        <begin position="285"/>
        <end position="304"/>
    </location>
</feature>
<gene>
    <name evidence="9" type="ORF">GJU39_20325</name>
</gene>
<evidence type="ECO:0000256" key="6">
    <source>
        <dbReference type="SAM" id="Phobius"/>
    </source>
</evidence>
<protein>
    <submittedName>
        <fullName evidence="9">FtsX-like permease family protein</fullName>
    </submittedName>
</protein>
<dbReference type="PANTHER" id="PTHR30572">
    <property type="entry name" value="MEMBRANE COMPONENT OF TRANSPORTER-RELATED"/>
    <property type="match status" value="1"/>
</dbReference>
<evidence type="ECO:0000313" key="10">
    <source>
        <dbReference type="Proteomes" id="UP000487757"/>
    </source>
</evidence>
<evidence type="ECO:0000313" key="9">
    <source>
        <dbReference type="EMBL" id="MRX78431.1"/>
    </source>
</evidence>
<dbReference type="InterPro" id="IPR003838">
    <property type="entry name" value="ABC3_permease_C"/>
</dbReference>
<evidence type="ECO:0000256" key="5">
    <source>
        <dbReference type="ARBA" id="ARBA00023136"/>
    </source>
</evidence>
<keyword evidence="10" id="KW-1185">Reference proteome</keyword>
<dbReference type="GO" id="GO:0005886">
    <property type="term" value="C:plasma membrane"/>
    <property type="evidence" value="ECO:0007669"/>
    <property type="project" value="UniProtKB-SubCell"/>
</dbReference>
<feature type="domain" description="ABC3 transporter permease C-terminal" evidence="7">
    <location>
        <begin position="288"/>
        <end position="399"/>
    </location>
</feature>
<dbReference type="GO" id="GO:0022857">
    <property type="term" value="F:transmembrane transporter activity"/>
    <property type="evidence" value="ECO:0007669"/>
    <property type="project" value="TreeGrafter"/>
</dbReference>
<dbReference type="InterPro" id="IPR050250">
    <property type="entry name" value="Macrolide_Exporter_MacB"/>
</dbReference>
<keyword evidence="3 6" id="KW-0812">Transmembrane</keyword>
<dbReference type="Pfam" id="PF02687">
    <property type="entry name" value="FtsX"/>
    <property type="match status" value="2"/>
</dbReference>
<feature type="domain" description="MacB-like periplasmic core" evidence="8">
    <location>
        <begin position="20"/>
        <end position="240"/>
    </location>
</feature>
<feature type="transmembrane region" description="Helical" evidence="6">
    <location>
        <begin position="376"/>
        <end position="402"/>
    </location>
</feature>
<evidence type="ECO:0000259" key="7">
    <source>
        <dbReference type="Pfam" id="PF02687"/>
    </source>
</evidence>
<evidence type="ECO:0000256" key="4">
    <source>
        <dbReference type="ARBA" id="ARBA00022989"/>
    </source>
</evidence>
<dbReference type="Pfam" id="PF12704">
    <property type="entry name" value="MacB_PCD"/>
    <property type="match status" value="1"/>
</dbReference>
<keyword evidence="5 6" id="KW-0472">Membrane</keyword>
<dbReference type="PROSITE" id="PS51257">
    <property type="entry name" value="PROKAR_LIPOPROTEIN"/>
    <property type="match status" value="1"/>
</dbReference>
<dbReference type="RefSeq" id="WP_154282836.1">
    <property type="nucleotide sequence ID" value="NZ_JBHUJQ010000001.1"/>
</dbReference>
<comment type="subcellular location">
    <subcellularLocation>
        <location evidence="1">Cell membrane</location>
        <topology evidence="1">Multi-pass membrane protein</topology>
    </subcellularLocation>
</comment>
<name>A0A7K0G3Z7_9SPHI</name>
<feature type="transmembrane region" description="Helical" evidence="6">
    <location>
        <begin position="423"/>
        <end position="443"/>
    </location>
</feature>
<keyword evidence="2" id="KW-1003">Cell membrane</keyword>
<feature type="transmembrane region" description="Helical" evidence="6">
    <location>
        <begin position="757"/>
        <end position="776"/>
    </location>
</feature>
<feature type="domain" description="ABC3 transporter permease C-terminal" evidence="7">
    <location>
        <begin position="672"/>
        <end position="785"/>
    </location>
</feature>
<dbReference type="PANTHER" id="PTHR30572:SF18">
    <property type="entry name" value="ABC-TYPE MACROLIDE FAMILY EXPORT SYSTEM PERMEASE COMPONENT 2"/>
    <property type="match status" value="1"/>
</dbReference>